<protein>
    <submittedName>
        <fullName evidence="1">Uncharacterized protein</fullName>
    </submittedName>
</protein>
<dbReference type="Gene3D" id="3.40.50.150">
    <property type="entry name" value="Vaccinia Virus protein VP39"/>
    <property type="match status" value="1"/>
</dbReference>
<organism evidence="1 2">
    <name type="scientific">Candidatus Veblenbacteria bacterium RIFOXYA2_FULL_43_9</name>
    <dbReference type="NCBI Taxonomy" id="1802425"/>
    <lineage>
        <taxon>Bacteria</taxon>
        <taxon>Candidatus Vebleniibacteriota</taxon>
    </lineage>
</organism>
<dbReference type="EMBL" id="MHTB01000026">
    <property type="protein sequence ID" value="OHA55077.1"/>
    <property type="molecule type" value="Genomic_DNA"/>
</dbReference>
<evidence type="ECO:0000313" key="1">
    <source>
        <dbReference type="EMBL" id="OHA55077.1"/>
    </source>
</evidence>
<comment type="caution">
    <text evidence="1">The sequence shown here is derived from an EMBL/GenBank/DDBJ whole genome shotgun (WGS) entry which is preliminary data.</text>
</comment>
<sequence length="314" mass="35932">MSFERPDIPNYDENKPEKESKYKAIEVLRNREYPTDFIYDKEGRLILEDPDLKFINDSINTGLKEGSLLTISADPDTIFRILPAATKIKDHSTIINFSQENNLVNTELLEASQNIGEQKVVEQSDIEVLKKLATVISYDKKYKSNYSGEELLSKLYDLSHYQGKPDIITADPIEQMDKIGSGEMLDGRTYDNIMLPFSLYTRSEQETLAFMTNLKQRLNKGGRVVLADVWEWQGVGGEDDFINAEPDIISEKYGNAWSWQPKQLFKVFEKAGLTLVNKKEKEIEESDEVYDAFEGYSFYTFEDSETATAGRASK</sequence>
<gene>
    <name evidence="1" type="ORF">A2226_02845</name>
</gene>
<dbReference type="AlphaFoldDB" id="A0A1G2Q3E8"/>
<reference evidence="1 2" key="1">
    <citation type="journal article" date="2016" name="Nat. Commun.">
        <title>Thousands of microbial genomes shed light on interconnected biogeochemical processes in an aquifer system.</title>
        <authorList>
            <person name="Anantharaman K."/>
            <person name="Brown C.T."/>
            <person name="Hug L.A."/>
            <person name="Sharon I."/>
            <person name="Castelle C.J."/>
            <person name="Probst A.J."/>
            <person name="Thomas B.C."/>
            <person name="Singh A."/>
            <person name="Wilkins M.J."/>
            <person name="Karaoz U."/>
            <person name="Brodie E.L."/>
            <person name="Williams K.H."/>
            <person name="Hubbard S.S."/>
            <person name="Banfield J.F."/>
        </authorList>
    </citation>
    <scope>NUCLEOTIDE SEQUENCE [LARGE SCALE GENOMIC DNA]</scope>
</reference>
<name>A0A1G2Q3E8_9BACT</name>
<evidence type="ECO:0000313" key="2">
    <source>
        <dbReference type="Proteomes" id="UP000178936"/>
    </source>
</evidence>
<dbReference type="SUPFAM" id="SSF53335">
    <property type="entry name" value="S-adenosyl-L-methionine-dependent methyltransferases"/>
    <property type="match status" value="1"/>
</dbReference>
<proteinExistence type="predicted"/>
<dbReference type="Proteomes" id="UP000178936">
    <property type="component" value="Unassembled WGS sequence"/>
</dbReference>
<dbReference type="InterPro" id="IPR029063">
    <property type="entry name" value="SAM-dependent_MTases_sf"/>
</dbReference>
<accession>A0A1G2Q3E8</accession>